<keyword evidence="2" id="KW-1185">Reference proteome</keyword>
<proteinExistence type="predicted"/>
<reference evidence="1 2" key="1">
    <citation type="journal article" date="2024" name="Commun. Biol.">
        <title>Comparative genomic analysis of thermophilic fungi reveals convergent evolutionary adaptations and gene losses.</title>
        <authorList>
            <person name="Steindorff A.S."/>
            <person name="Aguilar-Pontes M.V."/>
            <person name="Robinson A.J."/>
            <person name="Andreopoulos B."/>
            <person name="LaButti K."/>
            <person name="Kuo A."/>
            <person name="Mondo S."/>
            <person name="Riley R."/>
            <person name="Otillar R."/>
            <person name="Haridas S."/>
            <person name="Lipzen A."/>
            <person name="Grimwood J."/>
            <person name="Schmutz J."/>
            <person name="Clum A."/>
            <person name="Reid I.D."/>
            <person name="Moisan M.C."/>
            <person name="Butler G."/>
            <person name="Nguyen T.T.M."/>
            <person name="Dewar K."/>
            <person name="Conant G."/>
            <person name="Drula E."/>
            <person name="Henrissat B."/>
            <person name="Hansel C."/>
            <person name="Singer S."/>
            <person name="Hutchinson M.I."/>
            <person name="de Vries R.P."/>
            <person name="Natvig D.O."/>
            <person name="Powell A.J."/>
            <person name="Tsang A."/>
            <person name="Grigoriev I.V."/>
        </authorList>
    </citation>
    <scope>NUCLEOTIDE SEQUENCE [LARGE SCALE GENOMIC DNA]</scope>
    <source>
        <strain evidence="1 2">ATCC 24622</strain>
    </source>
</reference>
<evidence type="ECO:0000313" key="2">
    <source>
        <dbReference type="Proteomes" id="UP001586593"/>
    </source>
</evidence>
<dbReference type="EMBL" id="JAZHXJ010001506">
    <property type="protein sequence ID" value="KAL1844729.1"/>
    <property type="molecule type" value="Genomic_DNA"/>
</dbReference>
<name>A0ABR3VST2_9PEZI</name>
<protein>
    <submittedName>
        <fullName evidence="1">Uncharacterized protein</fullName>
    </submittedName>
</protein>
<sequence>MLDAFLTQQTTTKCPCSRHEGAHRTWRRQEQVGVASDVLSAVRLCGHLDGAELFKYTRVMPLIQTGQEFVEGSP</sequence>
<comment type="caution">
    <text evidence="1">The sequence shown here is derived from an EMBL/GenBank/DDBJ whole genome shotgun (WGS) entry which is preliminary data.</text>
</comment>
<dbReference type="Proteomes" id="UP001586593">
    <property type="component" value="Unassembled WGS sequence"/>
</dbReference>
<evidence type="ECO:0000313" key="1">
    <source>
        <dbReference type="EMBL" id="KAL1844729.1"/>
    </source>
</evidence>
<accession>A0ABR3VST2</accession>
<organism evidence="1 2">
    <name type="scientific">Phialemonium thermophilum</name>
    <dbReference type="NCBI Taxonomy" id="223376"/>
    <lineage>
        <taxon>Eukaryota</taxon>
        <taxon>Fungi</taxon>
        <taxon>Dikarya</taxon>
        <taxon>Ascomycota</taxon>
        <taxon>Pezizomycotina</taxon>
        <taxon>Sordariomycetes</taxon>
        <taxon>Sordariomycetidae</taxon>
        <taxon>Cephalothecales</taxon>
        <taxon>Cephalothecaceae</taxon>
        <taxon>Phialemonium</taxon>
    </lineage>
</organism>
<gene>
    <name evidence="1" type="ORF">VTK73DRAFT_1945</name>
</gene>